<sequence>MLSFGSPGFRVEQGSKTLASVGVWSRSIALSVFAIRLISFSLQTNRHCSLPI</sequence>
<dbReference type="HOGENOM" id="CLU_3087463_0_0_1"/>
<reference evidence="1 2" key="1">
    <citation type="submission" date="2014-04" db="EMBL/GenBank/DDBJ databases">
        <authorList>
            <consortium name="DOE Joint Genome Institute"/>
            <person name="Kuo A."/>
            <person name="Gay G."/>
            <person name="Dore J."/>
            <person name="Kohler A."/>
            <person name="Nagy L.G."/>
            <person name="Floudas D."/>
            <person name="Copeland A."/>
            <person name="Barry K.W."/>
            <person name="Cichocki N."/>
            <person name="Veneault-Fourrey C."/>
            <person name="LaButti K."/>
            <person name="Lindquist E.A."/>
            <person name="Lipzen A."/>
            <person name="Lundell T."/>
            <person name="Morin E."/>
            <person name="Murat C."/>
            <person name="Sun H."/>
            <person name="Tunlid A."/>
            <person name="Henrissat B."/>
            <person name="Grigoriev I.V."/>
            <person name="Hibbett D.S."/>
            <person name="Martin F."/>
            <person name="Nordberg H.P."/>
            <person name="Cantor M.N."/>
            <person name="Hua S.X."/>
        </authorList>
    </citation>
    <scope>NUCLEOTIDE SEQUENCE [LARGE SCALE GENOMIC DNA]</scope>
    <source>
        <strain evidence="2">h7</strain>
    </source>
</reference>
<organism evidence="1 2">
    <name type="scientific">Hebeloma cylindrosporum</name>
    <dbReference type="NCBI Taxonomy" id="76867"/>
    <lineage>
        <taxon>Eukaryota</taxon>
        <taxon>Fungi</taxon>
        <taxon>Dikarya</taxon>
        <taxon>Basidiomycota</taxon>
        <taxon>Agaricomycotina</taxon>
        <taxon>Agaricomycetes</taxon>
        <taxon>Agaricomycetidae</taxon>
        <taxon>Agaricales</taxon>
        <taxon>Agaricineae</taxon>
        <taxon>Hymenogastraceae</taxon>
        <taxon>Hebeloma</taxon>
    </lineage>
</organism>
<keyword evidence="2" id="KW-1185">Reference proteome</keyword>
<gene>
    <name evidence="1" type="ORF">M413DRAFT_446050</name>
</gene>
<dbReference type="AlphaFoldDB" id="A0A0C3CAL5"/>
<evidence type="ECO:0000313" key="2">
    <source>
        <dbReference type="Proteomes" id="UP000053424"/>
    </source>
</evidence>
<dbReference type="Proteomes" id="UP000053424">
    <property type="component" value="Unassembled WGS sequence"/>
</dbReference>
<accession>A0A0C3CAL5</accession>
<reference evidence="2" key="2">
    <citation type="submission" date="2015-01" db="EMBL/GenBank/DDBJ databases">
        <title>Evolutionary Origins and Diversification of the Mycorrhizal Mutualists.</title>
        <authorList>
            <consortium name="DOE Joint Genome Institute"/>
            <consortium name="Mycorrhizal Genomics Consortium"/>
            <person name="Kohler A."/>
            <person name="Kuo A."/>
            <person name="Nagy L.G."/>
            <person name="Floudas D."/>
            <person name="Copeland A."/>
            <person name="Barry K.W."/>
            <person name="Cichocki N."/>
            <person name="Veneault-Fourrey C."/>
            <person name="LaButti K."/>
            <person name="Lindquist E.A."/>
            <person name="Lipzen A."/>
            <person name="Lundell T."/>
            <person name="Morin E."/>
            <person name="Murat C."/>
            <person name="Riley R."/>
            <person name="Ohm R."/>
            <person name="Sun H."/>
            <person name="Tunlid A."/>
            <person name="Henrissat B."/>
            <person name="Grigoriev I.V."/>
            <person name="Hibbett D.S."/>
            <person name="Martin F."/>
        </authorList>
    </citation>
    <scope>NUCLEOTIDE SEQUENCE [LARGE SCALE GENOMIC DNA]</scope>
    <source>
        <strain evidence="2">h7</strain>
    </source>
</reference>
<name>A0A0C3CAL5_HEBCY</name>
<evidence type="ECO:0000313" key="1">
    <source>
        <dbReference type="EMBL" id="KIM40621.1"/>
    </source>
</evidence>
<dbReference type="EMBL" id="KN831782">
    <property type="protein sequence ID" value="KIM40621.1"/>
    <property type="molecule type" value="Genomic_DNA"/>
</dbReference>
<protein>
    <submittedName>
        <fullName evidence="1">Uncharacterized protein</fullName>
    </submittedName>
</protein>
<proteinExistence type="predicted"/>